<dbReference type="AlphaFoldDB" id="A0A9P7U6E1"/>
<evidence type="ECO:0000313" key="2">
    <source>
        <dbReference type="Proteomes" id="UP000707071"/>
    </source>
</evidence>
<organism evidence="1 2">
    <name type="scientific">Claviceps aff. purpurea</name>
    <dbReference type="NCBI Taxonomy" id="1967640"/>
    <lineage>
        <taxon>Eukaryota</taxon>
        <taxon>Fungi</taxon>
        <taxon>Dikarya</taxon>
        <taxon>Ascomycota</taxon>
        <taxon>Pezizomycotina</taxon>
        <taxon>Sordariomycetes</taxon>
        <taxon>Hypocreomycetidae</taxon>
        <taxon>Hypocreales</taxon>
        <taxon>Clavicipitaceae</taxon>
        <taxon>Claviceps</taxon>
    </lineage>
</organism>
<protein>
    <submittedName>
        <fullName evidence="1">Uncharacterized protein</fullName>
    </submittedName>
</protein>
<accession>A0A9P7U6E1</accession>
<dbReference type="Proteomes" id="UP000707071">
    <property type="component" value="Unassembled WGS sequence"/>
</dbReference>
<reference evidence="1 2" key="1">
    <citation type="journal article" date="2020" name="bioRxiv">
        <title>Whole genome comparisons of ergot fungi reveals the divergence and evolution of species within the genus Claviceps are the result of varying mechanisms driving genome evolution and host range expansion.</title>
        <authorList>
            <person name="Wyka S.A."/>
            <person name="Mondo S.J."/>
            <person name="Liu M."/>
            <person name="Dettman J."/>
            <person name="Nalam V."/>
            <person name="Broders K.D."/>
        </authorList>
    </citation>
    <scope>NUCLEOTIDE SEQUENCE [LARGE SCALE GENOMIC DNA]</scope>
    <source>
        <strain evidence="1 2">Clav52</strain>
    </source>
</reference>
<comment type="caution">
    <text evidence="1">The sequence shown here is derived from an EMBL/GenBank/DDBJ whole genome shotgun (WGS) entry which is preliminary data.</text>
</comment>
<evidence type="ECO:0000313" key="1">
    <source>
        <dbReference type="EMBL" id="KAG6302631.1"/>
    </source>
</evidence>
<sequence length="136" mass="14551">MALRGIADWGCVLVHPAPVTPTVTQEQHSLRFDFFFTIDIRPGIAADTGPSYLSRLTQIQPVSVNPDPALHARAATHDRFQAASVQQKASAARAAATPLQAATTIIVPFDCGSSDVISQTLDVSIFLQQLILALQS</sequence>
<keyword evidence="2" id="KW-1185">Reference proteome</keyword>
<dbReference type="EMBL" id="SRRH01000021">
    <property type="protein sequence ID" value="KAG6302631.1"/>
    <property type="molecule type" value="Genomic_DNA"/>
</dbReference>
<proteinExistence type="predicted"/>
<name>A0A9P7U6E1_9HYPO</name>
<gene>
    <name evidence="1" type="ORF">E4U09_002497</name>
</gene>